<dbReference type="Gene3D" id="3.40.30.10">
    <property type="entry name" value="Glutaredoxin"/>
    <property type="match status" value="2"/>
</dbReference>
<keyword evidence="6" id="KW-0274">FAD</keyword>
<dbReference type="PROSITE" id="PS51354">
    <property type="entry name" value="GLUTAREDOXIN_2"/>
    <property type="match status" value="1"/>
</dbReference>
<organism evidence="13">
    <name type="scientific">Candidatus Methanomethylicus mesodigestus</name>
    <dbReference type="NCBI Taxonomy" id="1867258"/>
    <lineage>
        <taxon>Archaea</taxon>
        <taxon>Thermoproteota</taxon>
        <taxon>Methanosuratincolia</taxon>
        <taxon>Candidatus Methanomethylicales</taxon>
        <taxon>Candidatus Methanomethylicaceae</taxon>
        <taxon>Candidatus Methanomethylicus</taxon>
    </lineage>
</organism>
<dbReference type="InterPro" id="IPR050097">
    <property type="entry name" value="Ferredoxin-NADP_redctase_2"/>
</dbReference>
<dbReference type="InterPro" id="IPR012081">
    <property type="entry name" value="Alkyl_hydroperoxide_Rdtase_suF"/>
</dbReference>
<dbReference type="InterPro" id="IPR036188">
    <property type="entry name" value="FAD/NAD-bd_sf"/>
</dbReference>
<evidence type="ECO:0000256" key="1">
    <source>
        <dbReference type="ARBA" id="ARBA00001974"/>
    </source>
</evidence>
<protein>
    <submittedName>
        <fullName evidence="13">Uncharacterized protein</fullName>
    </submittedName>
</protein>
<dbReference type="GO" id="GO:0000302">
    <property type="term" value="P:response to reactive oxygen species"/>
    <property type="evidence" value="ECO:0007669"/>
    <property type="project" value="InterPro"/>
</dbReference>
<proteinExistence type="inferred from homology"/>
<evidence type="ECO:0000256" key="10">
    <source>
        <dbReference type="ARBA" id="ARBA00023284"/>
    </source>
</evidence>
<evidence type="ECO:0000256" key="2">
    <source>
        <dbReference type="ARBA" id="ARBA00007787"/>
    </source>
</evidence>
<dbReference type="InterPro" id="IPR011903">
    <property type="entry name" value="TON_0319-like"/>
</dbReference>
<dbReference type="SUPFAM" id="SSF52833">
    <property type="entry name" value="Thioredoxin-like"/>
    <property type="match status" value="2"/>
</dbReference>
<feature type="domain" description="Thioredoxin-like fold" evidence="12">
    <location>
        <begin position="137"/>
        <end position="211"/>
    </location>
</feature>
<gene>
    <name evidence="13" type="ORF">ENS19_06875</name>
</gene>
<evidence type="ECO:0000259" key="12">
    <source>
        <dbReference type="Pfam" id="PF13192"/>
    </source>
</evidence>
<evidence type="ECO:0000256" key="8">
    <source>
        <dbReference type="ARBA" id="ARBA00023027"/>
    </source>
</evidence>
<dbReference type="PIRSF" id="PIRSF000238">
    <property type="entry name" value="AhpF"/>
    <property type="match status" value="1"/>
</dbReference>
<evidence type="ECO:0000256" key="9">
    <source>
        <dbReference type="ARBA" id="ARBA00023157"/>
    </source>
</evidence>
<keyword evidence="8" id="KW-0520">NAD</keyword>
<keyword evidence="5" id="KW-0285">Flavoprotein</keyword>
<dbReference type="AlphaFoldDB" id="A0A7C3FD97"/>
<evidence type="ECO:0000256" key="3">
    <source>
        <dbReference type="ARBA" id="ARBA00009333"/>
    </source>
</evidence>
<evidence type="ECO:0000256" key="4">
    <source>
        <dbReference type="ARBA" id="ARBA00011738"/>
    </source>
</evidence>
<dbReference type="EMBL" id="DSTX01000011">
    <property type="protein sequence ID" value="HFK20981.1"/>
    <property type="molecule type" value="Genomic_DNA"/>
</dbReference>
<dbReference type="InterPro" id="IPR012336">
    <property type="entry name" value="Thioredoxin-like_fold"/>
</dbReference>
<dbReference type="NCBIfam" id="TIGR02187">
    <property type="entry name" value="PDO_seleno_TRX"/>
    <property type="match status" value="1"/>
</dbReference>
<name>A0A7C3FD97_9CREN</name>
<sequence>MVHISSVISEEVRAQVIQAFSALKAPVKVILFTQQNACPTCAHQHSILKEIASLSPLINLETHDLLLDNELASRLKVDKIPATIIMGKSDQWIRFYGVTAGYEFTSLLEAIMMASTGKSDLDPELEDAVKAMSEEVHLQIFVTPTCPYCPKLVKIVNQFAFINSKIKSEVVEAAEFPQLALRYQVTGVPKTVINERFSFEGALPAPSVYLQILKAVNPEEYRKVDEALRELKGERKARLADEEATYDVAIIGGGPAGLSAVIYAARKGLLAVLISKAIGGQLGYTAEVENYLGIRRIGGAELIEAFRNHAEAFTIHEAIGSAVVKVEREKDRFAVVTETGKRFRALSVIYCAGKEYRRLGVPGEDRFIGKGIAFCATCDAPLYRGKRVAVIGGGNSAFTAARDLIPFASEVHLIHRKKEFKADQLLIDEVLSSAKVKVHSPMEVQSFLGNEKLIGVRLREVGKGDGYDLAVDGVFLEIGLTPNSAPIKGLANLNEAGEVVVDRFQSVGVPGMFAAGDVTDVKDKQIIVAAGQGAQAALSAHRYLLESGLKQSSALAKDEWE</sequence>
<dbReference type="Gene3D" id="3.50.50.60">
    <property type="entry name" value="FAD/NAD(P)-binding domain"/>
    <property type="match status" value="2"/>
</dbReference>
<dbReference type="PANTHER" id="PTHR48105">
    <property type="entry name" value="THIOREDOXIN REDUCTASE 1-RELATED-RELATED"/>
    <property type="match status" value="1"/>
</dbReference>
<dbReference type="InterPro" id="IPR008255">
    <property type="entry name" value="Pyr_nucl-diS_OxRdtase_2_AS"/>
</dbReference>
<evidence type="ECO:0000256" key="7">
    <source>
        <dbReference type="ARBA" id="ARBA00023002"/>
    </source>
</evidence>
<dbReference type="PROSITE" id="PS00573">
    <property type="entry name" value="PYRIDINE_REDOX_2"/>
    <property type="match status" value="1"/>
</dbReference>
<keyword evidence="7" id="KW-0560">Oxidoreductase</keyword>
<comment type="similarity">
    <text evidence="3">Belongs to the class-II pyridine nucleotide-disulfide oxidoreductase family.</text>
</comment>
<evidence type="ECO:0000259" key="11">
    <source>
        <dbReference type="Pfam" id="PF07992"/>
    </source>
</evidence>
<dbReference type="InterPro" id="IPR023753">
    <property type="entry name" value="FAD/NAD-binding_dom"/>
</dbReference>
<dbReference type="InterPro" id="IPR036249">
    <property type="entry name" value="Thioredoxin-like_sf"/>
</dbReference>
<feature type="domain" description="FAD/NAD(P)-binding" evidence="11">
    <location>
        <begin position="246"/>
        <end position="533"/>
    </location>
</feature>
<dbReference type="CDD" id="cd02973">
    <property type="entry name" value="TRX_GRX_like"/>
    <property type="match status" value="1"/>
</dbReference>
<dbReference type="Pfam" id="PF07992">
    <property type="entry name" value="Pyr_redox_2"/>
    <property type="match status" value="1"/>
</dbReference>
<dbReference type="SUPFAM" id="SSF51905">
    <property type="entry name" value="FAD/NAD(P)-binding domain"/>
    <property type="match status" value="1"/>
</dbReference>
<evidence type="ECO:0000256" key="6">
    <source>
        <dbReference type="ARBA" id="ARBA00022827"/>
    </source>
</evidence>
<evidence type="ECO:0000256" key="5">
    <source>
        <dbReference type="ARBA" id="ARBA00022630"/>
    </source>
</evidence>
<dbReference type="GO" id="GO:0051287">
    <property type="term" value="F:NAD binding"/>
    <property type="evidence" value="ECO:0007669"/>
    <property type="project" value="InterPro"/>
</dbReference>
<dbReference type="Pfam" id="PF13192">
    <property type="entry name" value="Thioredoxin_3"/>
    <property type="match status" value="1"/>
</dbReference>
<evidence type="ECO:0000313" key="13">
    <source>
        <dbReference type="EMBL" id="HFK20981.1"/>
    </source>
</evidence>
<dbReference type="GO" id="GO:0016668">
    <property type="term" value="F:oxidoreductase activity, acting on a sulfur group of donors, NAD(P) as acceptor"/>
    <property type="evidence" value="ECO:0007669"/>
    <property type="project" value="UniProtKB-ARBA"/>
</dbReference>
<keyword evidence="10" id="KW-0676">Redox-active center</keyword>
<reference evidence="13" key="1">
    <citation type="journal article" date="2020" name="mSystems">
        <title>Genome- and Community-Level Interaction Insights into Carbon Utilization and Element Cycling Functions of Hydrothermarchaeota in Hydrothermal Sediment.</title>
        <authorList>
            <person name="Zhou Z."/>
            <person name="Liu Y."/>
            <person name="Xu W."/>
            <person name="Pan J."/>
            <person name="Luo Z.H."/>
            <person name="Li M."/>
        </authorList>
    </citation>
    <scope>NUCLEOTIDE SEQUENCE [LARGE SCALE GENOMIC DNA]</scope>
    <source>
        <strain evidence="13">SpSt-468</strain>
    </source>
</reference>
<dbReference type="PRINTS" id="PR00469">
    <property type="entry name" value="PNDRDTASEII"/>
</dbReference>
<dbReference type="GO" id="GO:0050660">
    <property type="term" value="F:flavin adenine dinucleotide binding"/>
    <property type="evidence" value="ECO:0007669"/>
    <property type="project" value="InterPro"/>
</dbReference>
<dbReference type="PRINTS" id="PR00368">
    <property type="entry name" value="FADPNR"/>
</dbReference>
<comment type="caution">
    <text evidence="13">The sequence shown here is derived from an EMBL/GenBank/DDBJ whole genome shotgun (WGS) entry which is preliminary data.</text>
</comment>
<accession>A0A7C3FD97</accession>
<comment type="similarity">
    <text evidence="2">Belongs to the glutaredoxin family.</text>
</comment>
<comment type="cofactor">
    <cofactor evidence="1">
        <name>FAD</name>
        <dbReference type="ChEBI" id="CHEBI:57692"/>
    </cofactor>
</comment>
<comment type="subunit">
    <text evidence="4">Homodimer.</text>
</comment>
<dbReference type="GO" id="GO:0102039">
    <property type="term" value="F:NADH-dependent peroxiredoxin activity"/>
    <property type="evidence" value="ECO:0007669"/>
    <property type="project" value="InterPro"/>
</dbReference>
<keyword evidence="9" id="KW-1015">Disulfide bond</keyword>